<feature type="region of interest" description="Disordered" evidence="1">
    <location>
        <begin position="465"/>
        <end position="576"/>
    </location>
</feature>
<evidence type="ECO:0000313" key="2">
    <source>
        <dbReference type="EMBL" id="CAG8053664.1"/>
    </source>
</evidence>
<dbReference type="InterPro" id="IPR011009">
    <property type="entry name" value="Kinase-like_dom_sf"/>
</dbReference>
<evidence type="ECO:0000256" key="1">
    <source>
        <dbReference type="SAM" id="MobiDB-lite"/>
    </source>
</evidence>
<feature type="region of interest" description="Disordered" evidence="1">
    <location>
        <begin position="74"/>
        <end position="120"/>
    </location>
</feature>
<organism evidence="2 3">
    <name type="scientific">Penicillium olsonii</name>
    <dbReference type="NCBI Taxonomy" id="99116"/>
    <lineage>
        <taxon>Eukaryota</taxon>
        <taxon>Fungi</taxon>
        <taxon>Dikarya</taxon>
        <taxon>Ascomycota</taxon>
        <taxon>Pezizomycotina</taxon>
        <taxon>Eurotiomycetes</taxon>
        <taxon>Eurotiomycetidae</taxon>
        <taxon>Eurotiales</taxon>
        <taxon>Aspergillaceae</taxon>
        <taxon>Penicillium</taxon>
    </lineage>
</organism>
<dbReference type="AlphaFoldDB" id="A0A9W4HLK7"/>
<feature type="compositionally biased region" description="Polar residues" evidence="1">
    <location>
        <begin position="566"/>
        <end position="576"/>
    </location>
</feature>
<reference evidence="2" key="1">
    <citation type="submission" date="2021-07" db="EMBL/GenBank/DDBJ databases">
        <authorList>
            <person name="Branca A.L. A."/>
        </authorList>
    </citation>
    <scope>NUCLEOTIDE SEQUENCE</scope>
</reference>
<protein>
    <recommendedName>
        <fullName evidence="4">Protein kinase domain-containing protein</fullName>
    </recommendedName>
</protein>
<name>A0A9W4HLK7_PENOL</name>
<dbReference type="Pfam" id="PF06293">
    <property type="entry name" value="Kdo"/>
    <property type="match status" value="1"/>
</dbReference>
<sequence length="806" mass="90723">MPSFPHRCNSASKYSMNLTDKNRAMTHLLWWNFLTRPFHYITIEMAGNGPLDYETLLLEREELIRRAEESQKRAEESQRWAEVSQRQAEVSQRQTEESRRLAEEAQRQTEESRRLAEASQRKVEEQLQKTTFGEFLRYCHALFSVPLRVGSLAESTRGQITQPKGKYCPVRFQPWADCANKQREIFKSVCDYLEPPEGPAERVFISRPSLQDIGHLLTRQSIRSEAGLAAYELHGVESHVAHIITELCKIPAAQKEFCLGDGILFDDHGNALDSVDGCSFNESRASTGTCSKPDKYCIHRVNGDTKTLLTAVEYKPPHKLSVANLRVGLRQMEFYKEIIQPNYTPTEEAQKLRYNAARLAGSAVVQQFHVMIQEGLEYSYLTVGVALVLLRVRAEDPTTLYYYLCEPNEDIKPNDEDSFKEPRTAIARILCLCLMSFGSQLRDQRWRQNARSQLPKWITSFSHEHSEIPDAELRKSPPGSEYNSSVSAGTASEWVPSAPASPIEAPTEEYRIGTRSKPSCAPANPPRLDSPGSDPDEASGTRHPASDQVAPSSETRSTRHTRSQTNGQYTQSNQTKSKNAPFCTQRCLLGLQKGGLLDECCPNVDLHRQGGKSSHHLINAEELVQQVRQQLDDDPDDCTPMGECGSYGAPFKITSNAHGYTIVGKGTTALLWGEVSREADIYRLLSRVQGAAVPVFLGPIDLADIYFLHGAGEISHMLLMGWAGEPITEIGALRREYSRSVNDIRSLGVLHQDLRPANLLWNAELGRVLVIDFHRCQLDSRPDKHRGRRRRRSNGAAVERKQPRVI</sequence>
<keyword evidence="3" id="KW-1185">Reference proteome</keyword>
<feature type="compositionally biased region" description="Basic residues" evidence="1">
    <location>
        <begin position="783"/>
        <end position="793"/>
    </location>
</feature>
<feature type="compositionally biased region" description="Polar residues" evidence="1">
    <location>
        <begin position="84"/>
        <end position="93"/>
    </location>
</feature>
<dbReference type="Gene3D" id="1.10.510.10">
    <property type="entry name" value="Transferase(Phosphotransferase) domain 1"/>
    <property type="match status" value="1"/>
</dbReference>
<feature type="compositionally biased region" description="Polar residues" evidence="1">
    <location>
        <begin position="481"/>
        <end position="490"/>
    </location>
</feature>
<proteinExistence type="predicted"/>
<gene>
    <name evidence="2" type="ORF">POLS_LOCUS3339</name>
</gene>
<dbReference type="Gene3D" id="6.10.250.1010">
    <property type="match status" value="1"/>
</dbReference>
<evidence type="ECO:0008006" key="4">
    <source>
        <dbReference type="Google" id="ProtNLM"/>
    </source>
</evidence>
<dbReference type="Proteomes" id="UP001153618">
    <property type="component" value="Unassembled WGS sequence"/>
</dbReference>
<comment type="caution">
    <text evidence="2">The sequence shown here is derived from an EMBL/GenBank/DDBJ whole genome shotgun (WGS) entry which is preliminary data.</text>
</comment>
<dbReference type="EMBL" id="CAJVOS010000016">
    <property type="protein sequence ID" value="CAG8053664.1"/>
    <property type="molecule type" value="Genomic_DNA"/>
</dbReference>
<feature type="compositionally biased region" description="Basic and acidic residues" evidence="1">
    <location>
        <begin position="465"/>
        <end position="475"/>
    </location>
</feature>
<dbReference type="SUPFAM" id="SSF56112">
    <property type="entry name" value="Protein kinase-like (PK-like)"/>
    <property type="match status" value="1"/>
</dbReference>
<feature type="compositionally biased region" description="Basic and acidic residues" evidence="1">
    <location>
        <begin position="94"/>
        <end position="120"/>
    </location>
</feature>
<evidence type="ECO:0000313" key="3">
    <source>
        <dbReference type="Proteomes" id="UP001153618"/>
    </source>
</evidence>
<feature type="region of interest" description="Disordered" evidence="1">
    <location>
        <begin position="782"/>
        <end position="806"/>
    </location>
</feature>
<accession>A0A9W4HLK7</accession>
<dbReference type="OrthoDB" id="2156052at2759"/>